<keyword evidence="3" id="KW-1185">Reference proteome</keyword>
<feature type="transmembrane region" description="Helical" evidence="1">
    <location>
        <begin position="43"/>
        <end position="61"/>
    </location>
</feature>
<dbReference type="EMBL" id="BLTE01000005">
    <property type="protein sequence ID" value="GFK93606.1"/>
    <property type="molecule type" value="Genomic_DNA"/>
</dbReference>
<proteinExistence type="predicted"/>
<feature type="transmembrane region" description="Helical" evidence="1">
    <location>
        <begin position="235"/>
        <end position="261"/>
    </location>
</feature>
<feature type="transmembrane region" description="Helical" evidence="1">
    <location>
        <begin position="273"/>
        <end position="293"/>
    </location>
</feature>
<dbReference type="RefSeq" id="WP_173082807.1">
    <property type="nucleotide sequence ID" value="NZ_BLTE01000005.1"/>
</dbReference>
<evidence type="ECO:0000256" key="1">
    <source>
        <dbReference type="SAM" id="Phobius"/>
    </source>
</evidence>
<feature type="transmembrane region" description="Helical" evidence="1">
    <location>
        <begin position="354"/>
        <end position="373"/>
    </location>
</feature>
<gene>
    <name evidence="2" type="ORF">NNJEOMEG_01440</name>
</gene>
<feature type="transmembrane region" description="Helical" evidence="1">
    <location>
        <begin position="185"/>
        <end position="208"/>
    </location>
</feature>
<evidence type="ECO:0000313" key="2">
    <source>
        <dbReference type="EMBL" id="GFK93606.1"/>
    </source>
</evidence>
<dbReference type="Proteomes" id="UP000494245">
    <property type="component" value="Unassembled WGS sequence"/>
</dbReference>
<keyword evidence="1" id="KW-1133">Transmembrane helix</keyword>
<feature type="transmembrane region" description="Helical" evidence="1">
    <location>
        <begin position="157"/>
        <end position="178"/>
    </location>
</feature>
<dbReference type="AlphaFoldDB" id="A0A6V8LUW2"/>
<sequence>MSASANAGPARGACPLPFDTFAGFAAGALLALSWPGAVASAPWLGWPLAALSLAWFALARAPLDGPRAFTRAVALGGLGAALLAALWNLALDFAWTPWTWVVSPLISGREVLKIWLAAHGQSIYPPPGTYPFLTTLYTPLFFVLGAGLTRLLGDPALSGMLLTALPYAGAFAVVTLWGRRETGSWAVPLAFAVLAFASVQMALAGVILRPDWLAWMLAYAGAMRFTARDAGDRPWAAALLLGAAMLTKQQTLPVFLALVTLCIWDRSLWRRCLFTACAAGALLGVAALAMQWGTGGAFLIHTLKYPASLAADPGITNWESAVPRLVRFGINHAAPLAAWAACLLAGLARRRFHALDWLLLVQVPFILRLMMTWGAADNYFWGFLPLLYLRLGVAAAAIGREGLARGAAAALLAALCLPASRGFDDPAARATPARPDLSALAREIARPDGPPWLINAEAAPLLLPREFTPRLAAFDAIETQFFERVGYWRFAGSPLHRDIVGRRFGGIILGDTFRDEQVHSVINLHYALESVPDPLYAVYRPLPGAVVEYPVPTDRPVAAEGLTLQVASIDGLDVNQSFGGFFSMTKNEKAASGHVTFSLRKPPGPAVVHVGFHPKVASFGPENLLEVDVGDPVRTLRRLGDFPGTPQDNDKDLHALPASVSFETDGEEALVRFTVRGNARLWFAPTMPLIFRVVPR</sequence>
<reference evidence="2 3" key="2">
    <citation type="submission" date="2020-05" db="EMBL/GenBank/DDBJ databases">
        <title>Draft genome sequence of Desulfovibrio sp. strainFSS-1.</title>
        <authorList>
            <person name="Shimoshige H."/>
            <person name="Kobayashi H."/>
            <person name="Maekawa T."/>
        </authorList>
    </citation>
    <scope>NUCLEOTIDE SEQUENCE [LARGE SCALE GENOMIC DNA]</scope>
    <source>
        <strain evidence="2 3">SIID29052-01</strain>
    </source>
</reference>
<reference evidence="2 3" key="1">
    <citation type="submission" date="2020-04" db="EMBL/GenBank/DDBJ databases">
        <authorList>
            <consortium name="Desulfovibrio sp. FSS-1 genome sequencing consortium"/>
            <person name="Shimoshige H."/>
            <person name="Kobayashi H."/>
            <person name="Maekawa T."/>
        </authorList>
    </citation>
    <scope>NUCLEOTIDE SEQUENCE [LARGE SCALE GENOMIC DNA]</scope>
    <source>
        <strain evidence="2 3">SIID29052-01</strain>
    </source>
</reference>
<feature type="transmembrane region" description="Helical" evidence="1">
    <location>
        <begin position="73"/>
        <end position="91"/>
    </location>
</feature>
<feature type="transmembrane region" description="Helical" evidence="1">
    <location>
        <begin position="328"/>
        <end position="347"/>
    </location>
</feature>
<accession>A0A6V8LUW2</accession>
<evidence type="ECO:0008006" key="4">
    <source>
        <dbReference type="Google" id="ProtNLM"/>
    </source>
</evidence>
<protein>
    <recommendedName>
        <fullName evidence="4">Glycosyltransferase RgtA/B/C/D-like domain-containing protein</fullName>
    </recommendedName>
</protein>
<evidence type="ECO:0000313" key="3">
    <source>
        <dbReference type="Proteomes" id="UP000494245"/>
    </source>
</evidence>
<keyword evidence="1" id="KW-0812">Transmembrane</keyword>
<keyword evidence="1" id="KW-0472">Membrane</keyword>
<organism evidence="2 3">
    <name type="scientific">Fundidesulfovibrio magnetotacticus</name>
    <dbReference type="NCBI Taxonomy" id="2730080"/>
    <lineage>
        <taxon>Bacteria</taxon>
        <taxon>Pseudomonadati</taxon>
        <taxon>Thermodesulfobacteriota</taxon>
        <taxon>Desulfovibrionia</taxon>
        <taxon>Desulfovibrionales</taxon>
        <taxon>Desulfovibrionaceae</taxon>
        <taxon>Fundidesulfovibrio</taxon>
    </lineage>
</organism>
<comment type="caution">
    <text evidence="2">The sequence shown here is derived from an EMBL/GenBank/DDBJ whole genome shotgun (WGS) entry which is preliminary data.</text>
</comment>
<name>A0A6V8LUW2_9BACT</name>